<organism evidence="1 2">
    <name type="scientific">Gossypium anomalum</name>
    <dbReference type="NCBI Taxonomy" id="47600"/>
    <lineage>
        <taxon>Eukaryota</taxon>
        <taxon>Viridiplantae</taxon>
        <taxon>Streptophyta</taxon>
        <taxon>Embryophyta</taxon>
        <taxon>Tracheophyta</taxon>
        <taxon>Spermatophyta</taxon>
        <taxon>Magnoliopsida</taxon>
        <taxon>eudicotyledons</taxon>
        <taxon>Gunneridae</taxon>
        <taxon>Pentapetalae</taxon>
        <taxon>rosids</taxon>
        <taxon>malvids</taxon>
        <taxon>Malvales</taxon>
        <taxon>Malvaceae</taxon>
        <taxon>Malvoideae</taxon>
        <taxon>Gossypium</taxon>
    </lineage>
</organism>
<reference evidence="1 2" key="1">
    <citation type="journal article" date="2021" name="bioRxiv">
        <title>The Gossypium anomalum genome as a resource for cotton improvement and evolutionary analysis of hybrid incompatibility.</title>
        <authorList>
            <person name="Grover C.E."/>
            <person name="Yuan D."/>
            <person name="Arick M.A."/>
            <person name="Miller E.R."/>
            <person name="Hu G."/>
            <person name="Peterson D.G."/>
            <person name="Wendel J.F."/>
            <person name="Udall J.A."/>
        </authorList>
    </citation>
    <scope>NUCLEOTIDE SEQUENCE [LARGE SCALE GENOMIC DNA]</scope>
    <source>
        <strain evidence="1">JFW-Udall</strain>
        <tissue evidence="1">Leaf</tissue>
    </source>
</reference>
<comment type="caution">
    <text evidence="1">The sequence shown here is derived from an EMBL/GenBank/DDBJ whole genome shotgun (WGS) entry which is preliminary data.</text>
</comment>
<dbReference type="AlphaFoldDB" id="A0A8J5YFY2"/>
<accession>A0A8J5YFY2</accession>
<dbReference type="OrthoDB" id="1933597at2759"/>
<name>A0A8J5YFY2_9ROSI</name>
<gene>
    <name evidence="1" type="ORF">CXB51_026314</name>
</gene>
<sequence>MPSLLEKYFGNTKAITQAKGKGVLGGPPPGFPAKESFEAPNNLSGSQTITHKGLGFPPNELIAMSALVLMELIFRASYAHSINKHFEASVYKDVMTDLVTLRQHGIVEQYHDQLLSLPNQLQLPESYALNIYICNLKTEIRKYLQLFRPQSLVEGFHLAQQVECVVGVSPGKGFLSKGPTITRYHTVASTRVPISNQSSPLIHPPLGGLMASKMSSKHYHVGHKCVKSQLHQILLESSSENDVEEFQECSDHLEDPPTEGN</sequence>
<evidence type="ECO:0000313" key="2">
    <source>
        <dbReference type="Proteomes" id="UP000701853"/>
    </source>
</evidence>
<evidence type="ECO:0000313" key="1">
    <source>
        <dbReference type="EMBL" id="KAG8481532.1"/>
    </source>
</evidence>
<proteinExistence type="predicted"/>
<protein>
    <submittedName>
        <fullName evidence="1">Uncharacterized protein</fullName>
    </submittedName>
</protein>
<keyword evidence="2" id="KW-1185">Reference proteome</keyword>
<dbReference type="Proteomes" id="UP000701853">
    <property type="component" value="Chromosome 10"/>
</dbReference>
<dbReference type="EMBL" id="JAHUZN010000010">
    <property type="protein sequence ID" value="KAG8481532.1"/>
    <property type="molecule type" value="Genomic_DNA"/>
</dbReference>